<evidence type="ECO:0000313" key="4">
    <source>
        <dbReference type="EMBL" id="ORW82590.1"/>
    </source>
</evidence>
<comment type="similarity">
    <text evidence="1">Belongs to the mycobacterial PPE family.</text>
</comment>
<dbReference type="GO" id="GO:0052572">
    <property type="term" value="P:response to host immune response"/>
    <property type="evidence" value="ECO:0007669"/>
    <property type="project" value="TreeGrafter"/>
</dbReference>
<sequence length="254" mass="25816">MSYLALPPEINSALLNSGAGSEPMLTAAAGWGGLAEQLREAAAAFASRTADVANGAWQGASAEKMMTAAAPYAAWLSAAAAHSELASSQAAACAAAFEAAHAATVPPLVIAANRAVTAALANTNFFGLNFPAIAAFEALYEDMWAQDVTAMFGYHLSVSTAWGQLTQLPPILQLLRFLPGLPCAPTTPSGVVPTEPGSPAPAPEPTPAPTPTPPPAPTPTPAPPPTAPAPKPTEPLEPGIPPRPTKPTEPVIRR</sequence>
<dbReference type="AlphaFoldDB" id="A0A1X2D3F4"/>
<feature type="domain" description="PPE" evidence="3">
    <location>
        <begin position="3"/>
        <end position="165"/>
    </location>
</feature>
<protein>
    <recommendedName>
        <fullName evidence="3">PPE domain-containing protein</fullName>
    </recommendedName>
</protein>
<evidence type="ECO:0000313" key="5">
    <source>
        <dbReference type="Proteomes" id="UP000193087"/>
    </source>
</evidence>
<comment type="caution">
    <text evidence="4">The sequence shown here is derived from an EMBL/GenBank/DDBJ whole genome shotgun (WGS) entry which is preliminary data.</text>
</comment>
<organism evidence="4 5">
    <name type="scientific">Mycobacterium riyadhense</name>
    <dbReference type="NCBI Taxonomy" id="486698"/>
    <lineage>
        <taxon>Bacteria</taxon>
        <taxon>Bacillati</taxon>
        <taxon>Actinomycetota</taxon>
        <taxon>Actinomycetes</taxon>
        <taxon>Mycobacteriales</taxon>
        <taxon>Mycobacteriaceae</taxon>
        <taxon>Mycobacterium</taxon>
    </lineage>
</organism>
<dbReference type="Proteomes" id="UP000193087">
    <property type="component" value="Unassembled WGS sequence"/>
</dbReference>
<name>A0A1X2D3F4_9MYCO</name>
<dbReference type="PANTHER" id="PTHR46766">
    <property type="entry name" value="GLUTAMINE-RICH PROTEIN 2"/>
    <property type="match status" value="1"/>
</dbReference>
<dbReference type="EMBL" id="LQPQ01000048">
    <property type="protein sequence ID" value="ORW82590.1"/>
    <property type="molecule type" value="Genomic_DNA"/>
</dbReference>
<dbReference type="STRING" id="486698.AWC22_15740"/>
<evidence type="ECO:0000256" key="2">
    <source>
        <dbReference type="SAM" id="MobiDB-lite"/>
    </source>
</evidence>
<feature type="compositionally biased region" description="Pro residues" evidence="2">
    <location>
        <begin position="196"/>
        <end position="247"/>
    </location>
</feature>
<dbReference type="Pfam" id="PF00823">
    <property type="entry name" value="PPE"/>
    <property type="match status" value="1"/>
</dbReference>
<accession>A0A1X2D3F4</accession>
<evidence type="ECO:0000259" key="3">
    <source>
        <dbReference type="Pfam" id="PF00823"/>
    </source>
</evidence>
<dbReference type="InterPro" id="IPR000030">
    <property type="entry name" value="PPE_dom"/>
</dbReference>
<dbReference type="Gene3D" id="1.20.1260.20">
    <property type="entry name" value="PPE superfamily"/>
    <property type="match status" value="1"/>
</dbReference>
<proteinExistence type="inferred from homology"/>
<keyword evidence="5" id="KW-1185">Reference proteome</keyword>
<gene>
    <name evidence="4" type="ORF">AWC22_15740</name>
</gene>
<dbReference type="PRINTS" id="PR01217">
    <property type="entry name" value="PRICHEXTENSN"/>
</dbReference>
<dbReference type="InterPro" id="IPR038332">
    <property type="entry name" value="PPE_sf"/>
</dbReference>
<reference evidence="4 5" key="1">
    <citation type="submission" date="2016-01" db="EMBL/GenBank/DDBJ databases">
        <title>The new phylogeny of the genus Mycobacterium.</title>
        <authorList>
            <person name="Tarcisio F."/>
            <person name="Conor M."/>
            <person name="Antonella G."/>
            <person name="Elisabetta G."/>
            <person name="Giulia F.S."/>
            <person name="Sara T."/>
            <person name="Anna F."/>
            <person name="Clotilde B."/>
            <person name="Roberto B."/>
            <person name="Veronica D.S."/>
            <person name="Fabio R."/>
            <person name="Monica P."/>
            <person name="Olivier J."/>
            <person name="Enrico T."/>
            <person name="Nicola S."/>
        </authorList>
    </citation>
    <scope>NUCLEOTIDE SEQUENCE [LARGE SCALE GENOMIC DNA]</scope>
    <source>
        <strain evidence="4 5">DSM 45176</strain>
    </source>
</reference>
<feature type="region of interest" description="Disordered" evidence="2">
    <location>
        <begin position="188"/>
        <end position="254"/>
    </location>
</feature>
<evidence type="ECO:0000256" key="1">
    <source>
        <dbReference type="ARBA" id="ARBA00010652"/>
    </source>
</evidence>
<dbReference type="GeneID" id="93496160"/>
<dbReference type="PANTHER" id="PTHR46766:SF1">
    <property type="entry name" value="GLUTAMINE-RICH PROTEIN 2"/>
    <property type="match status" value="1"/>
</dbReference>
<dbReference type="SUPFAM" id="SSF140459">
    <property type="entry name" value="PE/PPE dimer-like"/>
    <property type="match status" value="1"/>
</dbReference>
<dbReference type="RefSeq" id="WP_085249951.1">
    <property type="nucleotide sequence ID" value="NZ_CAJMWJ010000001.1"/>
</dbReference>